<dbReference type="PROSITE" id="PS50294">
    <property type="entry name" value="WD_REPEATS_REGION"/>
    <property type="match status" value="1"/>
</dbReference>
<dbReference type="InterPro" id="IPR017907">
    <property type="entry name" value="Znf_RING_CS"/>
</dbReference>
<dbReference type="InterPro" id="IPR001680">
    <property type="entry name" value="WD40_rpt"/>
</dbReference>
<keyword evidence="1 7" id="KW-0853">WD repeat</keyword>
<dbReference type="AlphaFoldDB" id="A0A6A1WG03"/>
<dbReference type="PROSITE" id="PS00678">
    <property type="entry name" value="WD_REPEATS_1"/>
    <property type="match status" value="1"/>
</dbReference>
<dbReference type="InterPro" id="IPR013083">
    <property type="entry name" value="Znf_RING/FYVE/PHD"/>
</dbReference>
<keyword evidence="3" id="KW-0677">Repeat</keyword>
<evidence type="ECO:0000256" key="9">
    <source>
        <dbReference type="SAM" id="MobiDB-lite"/>
    </source>
</evidence>
<protein>
    <submittedName>
        <fullName evidence="11">E3 ubiquitin-protein ligase COP1</fullName>
    </submittedName>
</protein>
<dbReference type="PROSITE" id="PS50089">
    <property type="entry name" value="ZF_RING_2"/>
    <property type="match status" value="1"/>
</dbReference>
<dbReference type="PROSITE" id="PS00518">
    <property type="entry name" value="ZF_RING_1"/>
    <property type="match status" value="1"/>
</dbReference>
<dbReference type="OrthoDB" id="273771at2759"/>
<comment type="caution">
    <text evidence="11">The sequence shown here is derived from an EMBL/GenBank/DDBJ whole genome shotgun (WGS) entry which is preliminary data.</text>
</comment>
<organism evidence="11 12">
    <name type="scientific">Morella rubra</name>
    <name type="common">Chinese bayberry</name>
    <dbReference type="NCBI Taxonomy" id="262757"/>
    <lineage>
        <taxon>Eukaryota</taxon>
        <taxon>Viridiplantae</taxon>
        <taxon>Streptophyta</taxon>
        <taxon>Embryophyta</taxon>
        <taxon>Tracheophyta</taxon>
        <taxon>Spermatophyta</taxon>
        <taxon>Magnoliopsida</taxon>
        <taxon>eudicotyledons</taxon>
        <taxon>Gunneridae</taxon>
        <taxon>Pentapetalae</taxon>
        <taxon>rosids</taxon>
        <taxon>fabids</taxon>
        <taxon>Fagales</taxon>
        <taxon>Myricaceae</taxon>
        <taxon>Morella</taxon>
    </lineage>
</organism>
<evidence type="ECO:0000313" key="12">
    <source>
        <dbReference type="Proteomes" id="UP000516437"/>
    </source>
</evidence>
<accession>A0A6A1WG03</accession>
<gene>
    <name evidence="11" type="ORF">CJ030_MR2G005458</name>
</gene>
<dbReference type="CDD" id="cd16504">
    <property type="entry name" value="RING-HC_COP1"/>
    <property type="match status" value="1"/>
</dbReference>
<evidence type="ECO:0000256" key="4">
    <source>
        <dbReference type="ARBA" id="ARBA00022771"/>
    </source>
</evidence>
<evidence type="ECO:0000256" key="8">
    <source>
        <dbReference type="SAM" id="Coils"/>
    </source>
</evidence>
<proteinExistence type="predicted"/>
<dbReference type="GO" id="GO:0043161">
    <property type="term" value="P:proteasome-mediated ubiquitin-dependent protein catabolic process"/>
    <property type="evidence" value="ECO:0007669"/>
    <property type="project" value="TreeGrafter"/>
</dbReference>
<dbReference type="SMART" id="SM00320">
    <property type="entry name" value="WD40"/>
    <property type="match status" value="6"/>
</dbReference>
<feature type="repeat" description="WD" evidence="7">
    <location>
        <begin position="581"/>
        <end position="621"/>
    </location>
</feature>
<keyword evidence="2" id="KW-0479">Metal-binding</keyword>
<dbReference type="InterPro" id="IPR036322">
    <property type="entry name" value="WD40_repeat_dom_sf"/>
</dbReference>
<dbReference type="InterPro" id="IPR019775">
    <property type="entry name" value="WD40_repeat_CS"/>
</dbReference>
<dbReference type="InterPro" id="IPR001841">
    <property type="entry name" value="Znf_RING"/>
</dbReference>
<dbReference type="Gene3D" id="2.130.10.10">
    <property type="entry name" value="YVTN repeat-like/Quinoprotein amine dehydrogenase"/>
    <property type="match status" value="1"/>
</dbReference>
<feature type="coiled-coil region" evidence="8">
    <location>
        <begin position="138"/>
        <end position="165"/>
    </location>
</feature>
<dbReference type="SUPFAM" id="SSF50978">
    <property type="entry name" value="WD40 repeat-like"/>
    <property type="match status" value="1"/>
</dbReference>
<sequence>MGEISMGALVPSLKGESLPDATADPSREPSRPAPPYPPEEAEAGVVDKDTLCPICMQIITNAFLTSCGHSFCYLCIVTHLRNKSDCPCCTHYLTTNHIFPNFLLDKLLKKSFARQKVKSASPLGHLRQALFQGCEVSIKELDGLLSLLSEKKRKFEQEAAETNMQILLDFLHCLRRQKLEELNEIYSDLNYIKDDINAVERYRTELYRAKERFSVKLQLVNNDPIARKAWALLTDKHGSDTICSPHYMLGQMGTQNQKADVKAQASSQVLQNLDACSGSDLHSVAPSALAAARKRRVHSQFNDLQECYLQKRRNWNARSHKQEESVKNTRSREGYNPGLDDFRYVLTTFTRYSQLRVIAELPYDDLFHSANIVSSIEFDRDDELFATAGVSRCIKVYELSSVVNEPADVHCPVVQMSSRSKLICLSWNKCTKNHIASCDYDGMVTVWDVNTCQSVMEYEEHEQRAWSVDFSFTEPSMLISGSDDCKEQSQESKDATMSYIRKIGDILEDLGKDSSMFIILVLTVKIWCTKQEASVLNINMNATVCSVKYNPESSIYVAVGSADRQIYYYDLRNISQPLRVFSGHRKAVSYVKFLANNELASASTDNTLRMWDVKENLPLRTYTGHMNEKNFVGLTVNREFIACGSETNGVFVYHKAISKPMAWHGFGSEDEEDKRSYFISAVCWKSDSPTMLAANSRGTIKVLVLAE</sequence>
<dbReference type="Proteomes" id="UP000516437">
    <property type="component" value="Chromosome 2"/>
</dbReference>
<evidence type="ECO:0000259" key="10">
    <source>
        <dbReference type="PROSITE" id="PS50089"/>
    </source>
</evidence>
<dbReference type="Gene3D" id="3.30.40.10">
    <property type="entry name" value="Zinc/RING finger domain, C3HC4 (zinc finger)"/>
    <property type="match status" value="1"/>
</dbReference>
<dbReference type="PANTHER" id="PTHR44080:SF8">
    <property type="entry name" value="E3 UBIQUITIN-PROTEIN LIGASE COP1-LIKE"/>
    <property type="match status" value="1"/>
</dbReference>
<dbReference type="PROSITE" id="PS50082">
    <property type="entry name" value="WD_REPEATS_2"/>
    <property type="match status" value="1"/>
</dbReference>
<dbReference type="Pfam" id="PF13923">
    <property type="entry name" value="zf-C3HC4_2"/>
    <property type="match status" value="1"/>
</dbReference>
<keyword evidence="4 6" id="KW-0863">Zinc-finger</keyword>
<evidence type="ECO:0000313" key="11">
    <source>
        <dbReference type="EMBL" id="KAB1221790.1"/>
    </source>
</evidence>
<name>A0A6A1WG03_9ROSI</name>
<keyword evidence="12" id="KW-1185">Reference proteome</keyword>
<dbReference type="GO" id="GO:0008270">
    <property type="term" value="F:zinc ion binding"/>
    <property type="evidence" value="ECO:0007669"/>
    <property type="project" value="UniProtKB-KW"/>
</dbReference>
<evidence type="ECO:0000256" key="1">
    <source>
        <dbReference type="ARBA" id="ARBA00022574"/>
    </source>
</evidence>
<dbReference type="InterPro" id="IPR042755">
    <property type="entry name" value="COP1"/>
</dbReference>
<feature type="domain" description="RING-type" evidence="10">
    <location>
        <begin position="52"/>
        <end position="90"/>
    </location>
</feature>
<dbReference type="InterPro" id="IPR015943">
    <property type="entry name" value="WD40/YVTN_repeat-like_dom_sf"/>
</dbReference>
<keyword evidence="8" id="KW-0175">Coiled coil</keyword>
<keyword evidence="5" id="KW-0862">Zinc</keyword>
<dbReference type="SUPFAM" id="SSF57850">
    <property type="entry name" value="RING/U-box"/>
    <property type="match status" value="1"/>
</dbReference>
<feature type="region of interest" description="Disordered" evidence="9">
    <location>
        <begin position="1"/>
        <end position="41"/>
    </location>
</feature>
<evidence type="ECO:0000256" key="2">
    <source>
        <dbReference type="ARBA" id="ARBA00022723"/>
    </source>
</evidence>
<dbReference type="GO" id="GO:0061630">
    <property type="term" value="F:ubiquitin protein ligase activity"/>
    <property type="evidence" value="ECO:0007669"/>
    <property type="project" value="InterPro"/>
</dbReference>
<evidence type="ECO:0000256" key="3">
    <source>
        <dbReference type="ARBA" id="ARBA00022737"/>
    </source>
</evidence>
<dbReference type="Pfam" id="PF00400">
    <property type="entry name" value="WD40"/>
    <property type="match status" value="3"/>
</dbReference>
<reference evidence="11 12" key="1">
    <citation type="journal article" date="2019" name="Plant Biotechnol. J.">
        <title>The red bayberry genome and genetic basis of sex determination.</title>
        <authorList>
            <person name="Jia H.M."/>
            <person name="Jia H.J."/>
            <person name="Cai Q.L."/>
            <person name="Wang Y."/>
            <person name="Zhao H.B."/>
            <person name="Yang W.F."/>
            <person name="Wang G.Y."/>
            <person name="Li Y.H."/>
            <person name="Zhan D.L."/>
            <person name="Shen Y.T."/>
            <person name="Niu Q.F."/>
            <person name="Chang L."/>
            <person name="Qiu J."/>
            <person name="Zhao L."/>
            <person name="Xie H.B."/>
            <person name="Fu W.Y."/>
            <person name="Jin J."/>
            <person name="Li X.W."/>
            <person name="Jiao Y."/>
            <person name="Zhou C.C."/>
            <person name="Tu T."/>
            <person name="Chai C.Y."/>
            <person name="Gao J.L."/>
            <person name="Fan L.J."/>
            <person name="van de Weg E."/>
            <person name="Wang J.Y."/>
            <person name="Gao Z.S."/>
        </authorList>
    </citation>
    <scope>NUCLEOTIDE SEQUENCE [LARGE SCALE GENOMIC DNA]</scope>
    <source>
        <tissue evidence="11">Leaves</tissue>
    </source>
</reference>
<evidence type="ECO:0000256" key="7">
    <source>
        <dbReference type="PROSITE-ProRule" id="PRU00221"/>
    </source>
</evidence>
<dbReference type="SMART" id="SM00184">
    <property type="entry name" value="RING"/>
    <property type="match status" value="1"/>
</dbReference>
<evidence type="ECO:0000256" key="5">
    <source>
        <dbReference type="ARBA" id="ARBA00022833"/>
    </source>
</evidence>
<dbReference type="PANTHER" id="PTHR44080">
    <property type="entry name" value="E3 UBIQUITIN-PROTEIN LIGASE COP1"/>
    <property type="match status" value="1"/>
</dbReference>
<evidence type="ECO:0000256" key="6">
    <source>
        <dbReference type="PROSITE-ProRule" id="PRU00175"/>
    </source>
</evidence>
<dbReference type="EMBL" id="RXIC02000020">
    <property type="protein sequence ID" value="KAB1221790.1"/>
    <property type="molecule type" value="Genomic_DNA"/>
</dbReference>